<keyword evidence="3" id="KW-1185">Reference proteome</keyword>
<dbReference type="EMBL" id="OW240913">
    <property type="protein sequence ID" value="CAH2245807.1"/>
    <property type="molecule type" value="Genomic_DNA"/>
</dbReference>
<organism evidence="2 3">
    <name type="scientific">Pelobates cultripes</name>
    <name type="common">Western spadefoot toad</name>
    <dbReference type="NCBI Taxonomy" id="61616"/>
    <lineage>
        <taxon>Eukaryota</taxon>
        <taxon>Metazoa</taxon>
        <taxon>Chordata</taxon>
        <taxon>Craniata</taxon>
        <taxon>Vertebrata</taxon>
        <taxon>Euteleostomi</taxon>
        <taxon>Amphibia</taxon>
        <taxon>Batrachia</taxon>
        <taxon>Anura</taxon>
        <taxon>Pelobatoidea</taxon>
        <taxon>Pelobatidae</taxon>
        <taxon>Pelobates</taxon>
    </lineage>
</organism>
<reference evidence="2" key="1">
    <citation type="submission" date="2022-03" db="EMBL/GenBank/DDBJ databases">
        <authorList>
            <person name="Alioto T."/>
            <person name="Alioto T."/>
            <person name="Gomez Garrido J."/>
        </authorList>
    </citation>
    <scope>NUCLEOTIDE SEQUENCE</scope>
</reference>
<feature type="region of interest" description="Disordered" evidence="1">
    <location>
        <begin position="1"/>
        <end position="26"/>
    </location>
</feature>
<gene>
    <name evidence="2" type="ORF">PECUL_23A041668</name>
</gene>
<dbReference type="AlphaFoldDB" id="A0AAD1R9C4"/>
<evidence type="ECO:0000313" key="2">
    <source>
        <dbReference type="EMBL" id="CAH2245807.1"/>
    </source>
</evidence>
<accession>A0AAD1R9C4</accession>
<dbReference type="Proteomes" id="UP001295444">
    <property type="component" value="Chromosome 02"/>
</dbReference>
<evidence type="ECO:0000256" key="1">
    <source>
        <dbReference type="SAM" id="MobiDB-lite"/>
    </source>
</evidence>
<name>A0AAD1R9C4_PELCU</name>
<protein>
    <submittedName>
        <fullName evidence="2">Uncharacterized protein</fullName>
    </submittedName>
</protein>
<sequence>MAEAHCPATRGLQLPQLDKTGPSKEVRDPIEVIFDQFWAKLIERTKPAMTTNKPP</sequence>
<evidence type="ECO:0000313" key="3">
    <source>
        <dbReference type="Proteomes" id="UP001295444"/>
    </source>
</evidence>
<proteinExistence type="predicted"/>